<keyword evidence="3" id="KW-1185">Reference proteome</keyword>
<protein>
    <submittedName>
        <fullName evidence="2">Uncharacterized protein</fullName>
    </submittedName>
</protein>
<comment type="caution">
    <text evidence="2">The sequence shown here is derived from an EMBL/GenBank/DDBJ whole genome shotgun (WGS) entry which is preliminary data.</text>
</comment>
<evidence type="ECO:0000313" key="3">
    <source>
        <dbReference type="Proteomes" id="UP001596011"/>
    </source>
</evidence>
<keyword evidence="1" id="KW-0732">Signal</keyword>
<gene>
    <name evidence="2" type="ORF">ACFO6V_06065</name>
</gene>
<feature type="signal peptide" evidence="1">
    <location>
        <begin position="1"/>
        <end position="30"/>
    </location>
</feature>
<dbReference type="RefSeq" id="WP_377133259.1">
    <property type="nucleotide sequence ID" value="NZ_JBHSFI010000003.1"/>
</dbReference>
<dbReference type="EMBL" id="JBHSFI010000003">
    <property type="protein sequence ID" value="MFC4627793.1"/>
    <property type="molecule type" value="Genomic_DNA"/>
</dbReference>
<name>A0ABV9HCR6_9MICO</name>
<sequence length="61" mass="6392">MTTMKRALVVATTMLLTVAGGLSSAAPASAWDPCKRFDCGVPAPVSVQQCPKELVWCVAPE</sequence>
<evidence type="ECO:0000256" key="1">
    <source>
        <dbReference type="SAM" id="SignalP"/>
    </source>
</evidence>
<dbReference type="Proteomes" id="UP001596011">
    <property type="component" value="Unassembled WGS sequence"/>
</dbReference>
<evidence type="ECO:0000313" key="2">
    <source>
        <dbReference type="EMBL" id="MFC4627793.1"/>
    </source>
</evidence>
<proteinExistence type="predicted"/>
<feature type="chain" id="PRO_5047067719" evidence="1">
    <location>
        <begin position="31"/>
        <end position="61"/>
    </location>
</feature>
<organism evidence="2 3">
    <name type="scientific">Promicromonospora alba</name>
    <dbReference type="NCBI Taxonomy" id="1616110"/>
    <lineage>
        <taxon>Bacteria</taxon>
        <taxon>Bacillati</taxon>
        <taxon>Actinomycetota</taxon>
        <taxon>Actinomycetes</taxon>
        <taxon>Micrococcales</taxon>
        <taxon>Promicromonosporaceae</taxon>
        <taxon>Promicromonospora</taxon>
    </lineage>
</organism>
<reference evidence="3" key="1">
    <citation type="journal article" date="2019" name="Int. J. Syst. Evol. Microbiol.">
        <title>The Global Catalogue of Microorganisms (GCM) 10K type strain sequencing project: providing services to taxonomists for standard genome sequencing and annotation.</title>
        <authorList>
            <consortium name="The Broad Institute Genomics Platform"/>
            <consortium name="The Broad Institute Genome Sequencing Center for Infectious Disease"/>
            <person name="Wu L."/>
            <person name="Ma J."/>
        </authorList>
    </citation>
    <scope>NUCLEOTIDE SEQUENCE [LARGE SCALE GENOMIC DNA]</scope>
    <source>
        <strain evidence="3">CCUG 42722</strain>
    </source>
</reference>
<accession>A0ABV9HCR6</accession>